<dbReference type="InterPro" id="IPR000594">
    <property type="entry name" value="ThiF_NAD_FAD-bd"/>
</dbReference>
<dbReference type="Proteomes" id="UP000265366">
    <property type="component" value="Unassembled WGS sequence"/>
</dbReference>
<organism evidence="3 4">
    <name type="scientific">Aurantiacibacter xanthus</name>
    <dbReference type="NCBI Taxonomy" id="1784712"/>
    <lineage>
        <taxon>Bacteria</taxon>
        <taxon>Pseudomonadati</taxon>
        <taxon>Pseudomonadota</taxon>
        <taxon>Alphaproteobacteria</taxon>
        <taxon>Sphingomonadales</taxon>
        <taxon>Erythrobacteraceae</taxon>
        <taxon>Aurantiacibacter</taxon>
    </lineage>
</organism>
<dbReference type="EMBL" id="QXFM01000142">
    <property type="protein sequence ID" value="RIV80487.1"/>
    <property type="molecule type" value="Genomic_DNA"/>
</dbReference>
<feature type="domain" description="THIF-type NAD/FAD binding fold" evidence="1">
    <location>
        <begin position="332"/>
        <end position="542"/>
    </location>
</feature>
<dbReference type="InterPro" id="IPR035985">
    <property type="entry name" value="Ubiquitin-activating_enz"/>
</dbReference>
<protein>
    <submittedName>
        <fullName evidence="3">Uncharacterized protein</fullName>
    </submittedName>
</protein>
<dbReference type="Gene3D" id="3.40.50.720">
    <property type="entry name" value="NAD(P)-binding Rossmann-like Domain"/>
    <property type="match status" value="1"/>
</dbReference>
<dbReference type="OrthoDB" id="891532at2"/>
<dbReference type="PANTHER" id="PTHR43267">
    <property type="entry name" value="TRNA THREONYLCARBAMOYLADENOSINE DEHYDRATASE"/>
    <property type="match status" value="1"/>
</dbReference>
<dbReference type="InterPro" id="IPR032701">
    <property type="entry name" value="Prok-E2_B_dom"/>
</dbReference>
<dbReference type="GO" id="GO:0008641">
    <property type="term" value="F:ubiquitin-like modifier activating enzyme activity"/>
    <property type="evidence" value="ECO:0007669"/>
    <property type="project" value="InterPro"/>
</dbReference>
<evidence type="ECO:0000313" key="4">
    <source>
        <dbReference type="Proteomes" id="UP000265366"/>
    </source>
</evidence>
<evidence type="ECO:0000259" key="2">
    <source>
        <dbReference type="Pfam" id="PF14461"/>
    </source>
</evidence>
<dbReference type="GO" id="GO:0061503">
    <property type="term" value="F:tRNA threonylcarbamoyladenosine dehydratase"/>
    <property type="evidence" value="ECO:0007669"/>
    <property type="project" value="TreeGrafter"/>
</dbReference>
<accession>A0A3A1NZB7</accession>
<feature type="domain" description="Prokaryotic E2 family B" evidence="2">
    <location>
        <begin position="67"/>
        <end position="166"/>
    </location>
</feature>
<sequence>MPSLRSRSAAMSASDRSARLTSRRFEGASSAVEQFLTESLGVDAISAVADDIIETYRDFGHPFVKGWEFSCDFDGAVVGLRVLLGEDFPFGPPRIGIAEPHEVRGAHIERASLLCLPPGQIVAWDRPADALGELLAQAEVVVAGALAGDGGADETRREIIAYWARDRTHGIARGFLDPAGGSRRIFRFDDGKRIQLFDNRGSAKDYIKKSGGRLKPTQFGKAAFLVRLALPPRVTELPKDVGDLARLLLDQGGTDLDELARLLAKEKATIVLAFADENGHGFIGVEVPKLSYQRDAPLQLAFITARDKAQPVARLRIVRGDPDWIFGRDGNPDVAALQTKSVVMIGAGSLGSYIAQQLASSGVGTIRILDPEILVFENISRHILGTEAVGTFKAEALALRLQRQFRTSDIKGQAVRWQEWIARNKDALNDADLVITTIGDWAQEVHLADYLQNNPGDVAAMFAWLEPHAIAAHAIMLRGPQPCFCCGFDTQAELNRRMSDWPRPTRREIPLCGGHFQPYGATALCGHAAAIAETAIKFLLERVEAPAHLLRSAGDPAAFGGSWRDWWTEASGGRDTDHRQMLLPWPQKDGCPMCAAPPC</sequence>
<dbReference type="AlphaFoldDB" id="A0A3A1NZB7"/>
<name>A0A3A1NZB7_9SPHN</name>
<proteinExistence type="predicted"/>
<dbReference type="PANTHER" id="PTHR43267:SF1">
    <property type="entry name" value="TRNA THREONYLCARBAMOYLADENOSINE DEHYDRATASE"/>
    <property type="match status" value="1"/>
</dbReference>
<reference evidence="3 4" key="1">
    <citation type="submission" date="2018-08" db="EMBL/GenBank/DDBJ databases">
        <title>Erythrobacter zhengii sp.nov., a bacterium isolated from deep-sea sediment.</title>
        <authorList>
            <person name="Fang C."/>
            <person name="Wu Y.-H."/>
            <person name="Sun C."/>
            <person name="Wang H."/>
            <person name="Cheng H."/>
            <person name="Meng F.-X."/>
            <person name="Wang C.-S."/>
            <person name="Xu X.-W."/>
        </authorList>
    </citation>
    <scope>NUCLEOTIDE SEQUENCE [LARGE SCALE GENOMIC DNA]</scope>
    <source>
        <strain evidence="3 4">CCTCC AB 2015396</strain>
    </source>
</reference>
<gene>
    <name evidence="3" type="ORF">D2V17_19440</name>
</gene>
<dbReference type="Pfam" id="PF14461">
    <property type="entry name" value="Prok-E2_B"/>
    <property type="match status" value="1"/>
</dbReference>
<dbReference type="InterPro" id="IPR045886">
    <property type="entry name" value="ThiF/MoeB/HesA"/>
</dbReference>
<comment type="caution">
    <text evidence="3">The sequence shown here is derived from an EMBL/GenBank/DDBJ whole genome shotgun (WGS) entry which is preliminary data.</text>
</comment>
<dbReference type="SUPFAM" id="SSF69572">
    <property type="entry name" value="Activating enzymes of the ubiquitin-like proteins"/>
    <property type="match status" value="1"/>
</dbReference>
<dbReference type="GO" id="GO:0061504">
    <property type="term" value="P:cyclic threonylcarbamoyladenosine biosynthetic process"/>
    <property type="evidence" value="ECO:0007669"/>
    <property type="project" value="TreeGrafter"/>
</dbReference>
<dbReference type="Pfam" id="PF00899">
    <property type="entry name" value="ThiF"/>
    <property type="match status" value="1"/>
</dbReference>
<keyword evidence="4" id="KW-1185">Reference proteome</keyword>
<evidence type="ECO:0000259" key="1">
    <source>
        <dbReference type="Pfam" id="PF00899"/>
    </source>
</evidence>
<evidence type="ECO:0000313" key="3">
    <source>
        <dbReference type="EMBL" id="RIV80487.1"/>
    </source>
</evidence>